<feature type="compositionally biased region" description="Basic and acidic residues" evidence="1">
    <location>
        <begin position="359"/>
        <end position="373"/>
    </location>
</feature>
<feature type="transmembrane region" description="Helical" evidence="2">
    <location>
        <begin position="446"/>
        <end position="468"/>
    </location>
</feature>
<dbReference type="EMBL" id="CP013023">
    <property type="protein sequence ID" value="ANF95339.1"/>
    <property type="molecule type" value="Genomic_DNA"/>
</dbReference>
<sequence>MESAIRLNDLFLSRFDREFDAVRSGLVPEVSIAEVFAEYYGIDPDHTGRKIVEYFIWAIRNALSSGQEAKSQAFYAMMENQPSLYESFLAIVGSQPNLATLLLTPLIERKFQQAQSVEEVIHLAAEWGSKYPQLLEMEDYCNRANQSFMEALRRSPDVMTATGNAFHMLDEVEKSTGEAGEIDSEVWLRSGLGEEMRALAERYLMSELEWSSLTREHLLQADFLSSPLPSDDYPELADRRMASKKLALQVLYIWFTEKENLERAISWLDNLPVAEKDQIQQLGRSWLREDIRSKQFGRLLGAFSYSTQPNDLDYSSMVEAVRKQAPDTQTMYDFFRWSEGRPEFMQSTGASERGFAEPTPRKTGDRDTRNERTGQRGIAAPRFVPAYEAAILAYFRKYDPEAFRKGTLSKGDFGNEGPALRAVYSRARDELATPFAKWMKRNRKRLPFLTLLSVIGLAAVIFLGVYLVNVFSGDPIRIATPAEPQENATTEQPPAVDLPPVIVTLTGLPDDEAAEDSGSSSTGASRTQGSTADASQIVRTSSTDTSAGKGSSSTGSTSSTDDVRMVFHFTSMTACQAFQPKQATFIMGTGQTVDYTGLKPQSDCNAAAGTDATDTNGSSTSGSHTGTAGDTTASPESTTGGTGTTGVTGEAGTDSGTSASADSKGTASDVGTSTEATGDTTTAPDNGSSTSGSAGESGAVSSTGSDTTADGSTTNSTGADASSALNTLTAEQLESTHPYTVIVSLPPTIEVTNINQVKVDNKQYPVTSLAKAADDSESTTETP</sequence>
<dbReference type="STRING" id="1616788.AR543_04440"/>
<feature type="compositionally biased region" description="Low complexity" evidence="1">
    <location>
        <begin position="540"/>
        <end position="560"/>
    </location>
</feature>
<accession>A0A172ZCT8</accession>
<keyword evidence="4" id="KW-1185">Reference proteome</keyword>
<dbReference type="AlphaFoldDB" id="A0A172ZCT8"/>
<feature type="compositionally biased region" description="Low complexity" evidence="1">
    <location>
        <begin position="671"/>
        <end position="719"/>
    </location>
</feature>
<evidence type="ECO:0000313" key="4">
    <source>
        <dbReference type="Proteomes" id="UP000078148"/>
    </source>
</evidence>
<dbReference type="KEGG" id="pbv:AR543_04440"/>
<feature type="region of interest" description="Disordered" evidence="1">
    <location>
        <begin position="347"/>
        <end position="373"/>
    </location>
</feature>
<protein>
    <submittedName>
        <fullName evidence="3">Uncharacterized protein</fullName>
    </submittedName>
</protein>
<feature type="region of interest" description="Disordered" evidence="1">
    <location>
        <begin position="510"/>
        <end position="560"/>
    </location>
</feature>
<name>A0A172ZCT8_9BACL</name>
<keyword evidence="2" id="KW-0812">Transmembrane</keyword>
<organism evidence="3 4">
    <name type="scientific">Paenibacillus bovis</name>
    <dbReference type="NCBI Taxonomy" id="1616788"/>
    <lineage>
        <taxon>Bacteria</taxon>
        <taxon>Bacillati</taxon>
        <taxon>Bacillota</taxon>
        <taxon>Bacilli</taxon>
        <taxon>Bacillales</taxon>
        <taxon>Paenibacillaceae</taxon>
        <taxon>Paenibacillus</taxon>
    </lineage>
</organism>
<feature type="compositionally biased region" description="Low complexity" evidence="1">
    <location>
        <begin position="606"/>
        <end position="639"/>
    </location>
</feature>
<feature type="compositionally biased region" description="Polar residues" evidence="1">
    <location>
        <begin position="654"/>
        <end position="670"/>
    </location>
</feature>
<evidence type="ECO:0000256" key="2">
    <source>
        <dbReference type="SAM" id="Phobius"/>
    </source>
</evidence>
<evidence type="ECO:0000313" key="3">
    <source>
        <dbReference type="EMBL" id="ANF95339.1"/>
    </source>
</evidence>
<reference evidence="3 4" key="2">
    <citation type="journal article" date="2016" name="Int. J. Syst. Evol. Microbiol.">
        <title>Paenibacillus bovis sp. nov., isolated from raw yak (Bos grunniens) milk.</title>
        <authorList>
            <person name="Gao C."/>
            <person name="Han J."/>
            <person name="Liu Z."/>
            <person name="Xu X."/>
            <person name="Hang F."/>
            <person name="Wu Z."/>
        </authorList>
    </citation>
    <scope>NUCLEOTIDE SEQUENCE [LARGE SCALE GENOMIC DNA]</scope>
    <source>
        <strain evidence="3 4">BD3526</strain>
    </source>
</reference>
<feature type="compositionally biased region" description="Low complexity" evidence="1">
    <location>
        <begin position="516"/>
        <end position="531"/>
    </location>
</feature>
<feature type="region of interest" description="Disordered" evidence="1">
    <location>
        <begin position="606"/>
        <end position="720"/>
    </location>
</feature>
<keyword evidence="2" id="KW-0472">Membrane</keyword>
<gene>
    <name evidence="3" type="ORF">AR543_04440</name>
</gene>
<dbReference type="Proteomes" id="UP000078148">
    <property type="component" value="Chromosome"/>
</dbReference>
<evidence type="ECO:0000256" key="1">
    <source>
        <dbReference type="SAM" id="MobiDB-lite"/>
    </source>
</evidence>
<keyword evidence="2" id="KW-1133">Transmembrane helix</keyword>
<reference evidence="4" key="1">
    <citation type="submission" date="2015-10" db="EMBL/GenBank/DDBJ databases">
        <title>Genome of Paenibacillus bovis sp. nov.</title>
        <authorList>
            <person name="Wu Z."/>
            <person name="Gao C."/>
            <person name="Liu Z."/>
            <person name="Zheng H."/>
        </authorList>
    </citation>
    <scope>NUCLEOTIDE SEQUENCE [LARGE SCALE GENOMIC DNA]</scope>
    <source>
        <strain evidence="4">BD3526</strain>
    </source>
</reference>
<proteinExistence type="predicted"/>